<dbReference type="Gene3D" id="3.90.226.10">
    <property type="entry name" value="2-enoyl-CoA Hydratase, Chain A, domain 1"/>
    <property type="match status" value="1"/>
</dbReference>
<evidence type="ECO:0008006" key="3">
    <source>
        <dbReference type="Google" id="ProtNLM"/>
    </source>
</evidence>
<sequence>MKKIIKISICFILTFLILLTTGCETQYLGGDRNAKWKKDLDYLQAALPKKHANLFFKISEEQFNKDIDDLKNSVDNLNDDEIIDGIYKIVGSVGDGHTKVIKKFSRSYPFQFYYFKDGVYTIDTIDEYKEALNCKLIKINGQDIKSIENRLSPLIANENEETIKKVLPNYLFRPEILHGVKIVDDIDKDAIFTFEDRNEKIFDLNIQSVDCTVDNDLKLIINNEYDESYPLYMQNADLNYWYKYLEKDKVLYIKYNACDEQDEAGKLSDFTNEILNFIDNNKVDKFVIDMRDNPGGGQNKLNAIIEGIKNNKINNKNNFFVIVGRGTFSAPILDAVKWREETNATFVGQATSGKPNHYGVAKSFELPNSKLTVQYSTEYCRLCDDESDSFMPDKVIEISIDDYVNKKDPVLDYIIGRNSE</sequence>
<dbReference type="InterPro" id="IPR029045">
    <property type="entry name" value="ClpP/crotonase-like_dom_sf"/>
</dbReference>
<proteinExistence type="predicted"/>
<dbReference type="RefSeq" id="WP_224035429.1">
    <property type="nucleotide sequence ID" value="NZ_AP024849.1"/>
</dbReference>
<dbReference type="EMBL" id="AP024849">
    <property type="protein sequence ID" value="BCZ49230.1"/>
    <property type="molecule type" value="Genomic_DNA"/>
</dbReference>
<organism evidence="1 2">
    <name type="scientific">Clostridium gelidum</name>
    <dbReference type="NCBI Taxonomy" id="704125"/>
    <lineage>
        <taxon>Bacteria</taxon>
        <taxon>Bacillati</taxon>
        <taxon>Bacillota</taxon>
        <taxon>Clostridia</taxon>
        <taxon>Eubacteriales</taxon>
        <taxon>Clostridiaceae</taxon>
        <taxon>Clostridium</taxon>
    </lineage>
</organism>
<protein>
    <recommendedName>
        <fullName evidence="3">Peptidase S41</fullName>
    </recommendedName>
</protein>
<reference evidence="2" key="1">
    <citation type="submission" date="2021-07" db="EMBL/GenBank/DDBJ databases">
        <title>Complete genome sequencing of a Clostridium isolate.</title>
        <authorList>
            <person name="Ueki A."/>
            <person name="Tonouchi A."/>
        </authorList>
    </citation>
    <scope>NUCLEOTIDE SEQUENCE [LARGE SCALE GENOMIC DNA]</scope>
    <source>
        <strain evidence="2">C5S11</strain>
    </source>
</reference>
<keyword evidence="2" id="KW-1185">Reference proteome</keyword>
<dbReference type="SUPFAM" id="SSF52096">
    <property type="entry name" value="ClpP/crotonase"/>
    <property type="match status" value="1"/>
</dbReference>
<dbReference type="Proteomes" id="UP000824633">
    <property type="component" value="Chromosome"/>
</dbReference>
<accession>A0ABN6J4H9</accession>
<name>A0ABN6J4H9_9CLOT</name>
<evidence type="ECO:0000313" key="1">
    <source>
        <dbReference type="EMBL" id="BCZ49230.1"/>
    </source>
</evidence>
<gene>
    <name evidence="1" type="ORF">psyc5s11_52970</name>
</gene>
<evidence type="ECO:0000313" key="2">
    <source>
        <dbReference type="Proteomes" id="UP000824633"/>
    </source>
</evidence>
<dbReference type="PROSITE" id="PS51257">
    <property type="entry name" value="PROKAR_LIPOPROTEIN"/>
    <property type="match status" value="1"/>
</dbReference>